<proteinExistence type="predicted"/>
<protein>
    <submittedName>
        <fullName evidence="1">Unannotated protein</fullName>
    </submittedName>
</protein>
<dbReference type="EMBL" id="CAFBMK010000197">
    <property type="protein sequence ID" value="CAB4935584.1"/>
    <property type="molecule type" value="Genomic_DNA"/>
</dbReference>
<gene>
    <name evidence="1" type="ORF">UFOPK3564_02626</name>
</gene>
<dbReference type="PROSITE" id="PS51257">
    <property type="entry name" value="PROKAR_LIPOPROTEIN"/>
    <property type="match status" value="1"/>
</dbReference>
<accession>A0A6J7IZ26</accession>
<dbReference type="AlphaFoldDB" id="A0A6J7IZ26"/>
<reference evidence="1" key="1">
    <citation type="submission" date="2020-05" db="EMBL/GenBank/DDBJ databases">
        <authorList>
            <person name="Chiriac C."/>
            <person name="Salcher M."/>
            <person name="Ghai R."/>
            <person name="Kavagutti S V."/>
        </authorList>
    </citation>
    <scope>NUCLEOTIDE SEQUENCE</scope>
</reference>
<dbReference type="Gene3D" id="2.60.40.2700">
    <property type="match status" value="3"/>
</dbReference>
<name>A0A6J7IZ26_9ZZZZ</name>
<evidence type="ECO:0000313" key="1">
    <source>
        <dbReference type="EMBL" id="CAB4935584.1"/>
    </source>
</evidence>
<organism evidence="1">
    <name type="scientific">freshwater metagenome</name>
    <dbReference type="NCBI Taxonomy" id="449393"/>
    <lineage>
        <taxon>unclassified sequences</taxon>
        <taxon>metagenomes</taxon>
        <taxon>ecological metagenomes</taxon>
    </lineage>
</organism>
<sequence length="467" mass="48534">MSHVRVLVPARGHRRRSSVVAAALAAAVACLAGAPSAGAVQYQSDPHLDGPATVGVPVRLTRAQISYSPGSRFRMDAAYWYSCADARGETWTDSCEFRSNDHDSYTPTPEDEGRFLRVQQLGNEVARECGSYDFDTLRCEWYYDDERYAFAQSNVLGPVAGPAAPVADGAPTVTPAVGTAFRVGVPLAASTGAWQNSPASFAYQWRRCPAKTASASCTVIDGADTVEYTPVAADDGTYLRVRVTASNSAGSASQFSVSALVKAPAPVGTGTPAVTVETGTGFRVGTTLRTTSGGWDNDPGAYAYQWRRCPSKSANGSCTSIPGATGSTYELTNDDDGTYVRVNVTAKTSGGSATQTSASTLVKAPAPVGTGTPVVTVKTGSGFRVGNELQTTPGGWDNDPGTYAYQWRRCPSKSANGSCTSIPGATGSTYELTAADGGTYVRVNVTARNSGGSAVQYSPSTRVASAG</sequence>